<evidence type="ECO:0000256" key="1">
    <source>
        <dbReference type="SAM" id="SignalP"/>
    </source>
</evidence>
<accession>A0A4Q9DHZ9</accession>
<dbReference type="RefSeq" id="WP_131018102.1">
    <property type="nucleotide sequence ID" value="NZ_SIRE01000034.1"/>
</dbReference>
<feature type="domain" description="SLH" evidence="2">
    <location>
        <begin position="154"/>
        <end position="216"/>
    </location>
</feature>
<feature type="signal peptide" evidence="1">
    <location>
        <begin position="1"/>
        <end position="32"/>
    </location>
</feature>
<dbReference type="AlphaFoldDB" id="A0A4Q9DHZ9"/>
<evidence type="ECO:0000313" key="3">
    <source>
        <dbReference type="EMBL" id="TBL70078.1"/>
    </source>
</evidence>
<keyword evidence="4" id="KW-1185">Reference proteome</keyword>
<comment type="caution">
    <text evidence="3">The sequence shown here is derived from an EMBL/GenBank/DDBJ whole genome shotgun (WGS) entry which is preliminary data.</text>
</comment>
<dbReference type="PANTHER" id="PTHR43308:SF5">
    <property type="entry name" value="S-LAYER PROTEIN _ PEPTIDOGLYCAN ENDO-BETA-N-ACETYLGLUCOSAMINIDASE"/>
    <property type="match status" value="1"/>
</dbReference>
<gene>
    <name evidence="3" type="ORF">EYB31_34270</name>
</gene>
<feature type="domain" description="SLH" evidence="2">
    <location>
        <begin position="31"/>
        <end position="94"/>
    </location>
</feature>
<dbReference type="Proteomes" id="UP000293142">
    <property type="component" value="Unassembled WGS sequence"/>
</dbReference>
<feature type="chain" id="PRO_5020273656" description="SLH domain-containing protein" evidence="1">
    <location>
        <begin position="33"/>
        <end position="842"/>
    </location>
</feature>
<proteinExistence type="predicted"/>
<dbReference type="Pfam" id="PF13290">
    <property type="entry name" value="CHB_HEX_C_1"/>
    <property type="match status" value="2"/>
</dbReference>
<feature type="domain" description="SLH" evidence="2">
    <location>
        <begin position="95"/>
        <end position="153"/>
    </location>
</feature>
<dbReference type="PANTHER" id="PTHR43308">
    <property type="entry name" value="OUTER MEMBRANE PROTEIN ALPHA-RELATED"/>
    <property type="match status" value="1"/>
</dbReference>
<evidence type="ECO:0000259" key="2">
    <source>
        <dbReference type="PROSITE" id="PS51272"/>
    </source>
</evidence>
<organism evidence="3 4">
    <name type="scientific">Paenibacillus thalictri</name>
    <dbReference type="NCBI Taxonomy" id="2527873"/>
    <lineage>
        <taxon>Bacteria</taxon>
        <taxon>Bacillati</taxon>
        <taxon>Bacillota</taxon>
        <taxon>Bacilli</taxon>
        <taxon>Bacillales</taxon>
        <taxon>Paenibacillaceae</taxon>
        <taxon>Paenibacillus</taxon>
    </lineage>
</organism>
<sequence>MSLLGASQKARRTLAVVMSICLIFSSLGVAFAAEEVKDIKGHWAETSLQTGIAKGYIQGYPDSTFKPDNAITRAEFVTVVNRAFGFTEKAEVQAKDVDSKNWAYDQIAIALKAGYISGYSDGTIKPGNVVSRQEVAVMLAKVLKLDTGKDADLSKFKDTAKLPDWSKAAFGAVVSKGVFNGYEDGTLGFEKSLTRAEAVVTLERALGGGTAAFYNQAGTYGPATGNDKIEGNVVIGAAGVTLRNTTISGNLTIGENVGDGDVTLDNVTVNGDTVVNGGGASSVHFKDSILVTIVVNKKTGEVRIVAEGKTTVKQVNVQSSSKIDNSNATNGGFSNVSLQDKLPAGSKVSLLGSFENVDISAKSIAVDVPNGTIKNLNVGGQGGDTSLNLGKDAKVLQLVLNAILKVLGDGKIDKATINKGAEGTTFQTQPNSVQNNSGATFGPGSGSNYVSSSSDVIYATLDSVSVPENGKIVLNMTYGLISFTPTVKVSNNGGTATDVAISSSAIDVSARTLTLTVPTILLTASSQNVTYTVTYSGVSKTGSITLNALSQVAAPTANPAPGPVPAGTTVALSSTTVGAAVYYTVDGTTPTASSMLYSSAIAIQGTGSFTIKAFAAYQGLTDSEVATFTYPIIPAPGFAAAPTASPAAGAVASGTQVTLSSVNAAVYYTTDNSDPTTSSTLFTTPITITGPVTIKAIAAQEGLISSQVVSFPYTITSLPTVTAGVYSVFTSFDAAVTSNVYALSVSSSVYQIGANDTNPYLVIKFDDNLDSDYSGVALNTDLPGAQANAVTTSVYQGVYVAVIPHSTLAVGETYNITLGGLKRTVSSVTYQVDTISFSVYRQ</sequence>
<name>A0A4Q9DHZ9_9BACL</name>
<dbReference type="EMBL" id="SIRE01000034">
    <property type="protein sequence ID" value="TBL70078.1"/>
    <property type="molecule type" value="Genomic_DNA"/>
</dbReference>
<dbReference type="Pfam" id="PF00395">
    <property type="entry name" value="SLH"/>
    <property type="match status" value="3"/>
</dbReference>
<dbReference type="OrthoDB" id="185675at2"/>
<dbReference type="InterPro" id="IPR059177">
    <property type="entry name" value="GH29D-like_dom"/>
</dbReference>
<keyword evidence="1" id="KW-0732">Signal</keyword>
<evidence type="ECO:0000313" key="4">
    <source>
        <dbReference type="Proteomes" id="UP000293142"/>
    </source>
</evidence>
<dbReference type="InterPro" id="IPR051465">
    <property type="entry name" value="Cell_Envelope_Struct_Comp"/>
</dbReference>
<dbReference type="InterPro" id="IPR001119">
    <property type="entry name" value="SLH_dom"/>
</dbReference>
<protein>
    <recommendedName>
        <fullName evidence="2">SLH domain-containing protein</fullName>
    </recommendedName>
</protein>
<reference evidence="3 4" key="1">
    <citation type="submission" date="2019-02" db="EMBL/GenBank/DDBJ databases">
        <title>Paenibacillus sp. nov., isolated from surface-sterilized tissue of Thalictrum simplex L.</title>
        <authorList>
            <person name="Tuo L."/>
        </authorList>
    </citation>
    <scope>NUCLEOTIDE SEQUENCE [LARGE SCALE GENOMIC DNA]</scope>
    <source>
        <strain evidence="3 4">N2SHLJ1</strain>
    </source>
</reference>
<dbReference type="PROSITE" id="PS51272">
    <property type="entry name" value="SLH"/>
    <property type="match status" value="3"/>
</dbReference>